<feature type="domain" description="Glycogen debranching enzyme C-terminal" evidence="18">
    <location>
        <begin position="1163"/>
        <end position="1599"/>
    </location>
</feature>
<evidence type="ECO:0000256" key="4">
    <source>
        <dbReference type="ARBA" id="ARBA00004496"/>
    </source>
</evidence>
<feature type="domain" description="Eukaryotic glycogen debranching enzyme N-terminal" evidence="19">
    <location>
        <begin position="81"/>
        <end position="131"/>
    </location>
</feature>
<dbReference type="InterPro" id="IPR032792">
    <property type="entry name" value="AGL_glucanoTrfase"/>
</dbReference>
<evidence type="ECO:0000256" key="1">
    <source>
        <dbReference type="ARBA" id="ARBA00000439"/>
    </source>
</evidence>
<dbReference type="EMBL" id="JAIXMP010000013">
    <property type="protein sequence ID" value="KAI9263123.1"/>
    <property type="molecule type" value="Genomic_DNA"/>
</dbReference>
<organism evidence="22 23">
    <name type="scientific">Phascolomyces articulosus</name>
    <dbReference type="NCBI Taxonomy" id="60185"/>
    <lineage>
        <taxon>Eukaryota</taxon>
        <taxon>Fungi</taxon>
        <taxon>Fungi incertae sedis</taxon>
        <taxon>Mucoromycota</taxon>
        <taxon>Mucoromycotina</taxon>
        <taxon>Mucoromycetes</taxon>
        <taxon>Mucorales</taxon>
        <taxon>Lichtheimiaceae</taxon>
        <taxon>Phascolomyces</taxon>
    </lineage>
</organism>
<reference evidence="22" key="1">
    <citation type="journal article" date="2022" name="IScience">
        <title>Evolution of zygomycete secretomes and the origins of terrestrial fungal ecologies.</title>
        <authorList>
            <person name="Chang Y."/>
            <person name="Wang Y."/>
            <person name="Mondo S."/>
            <person name="Ahrendt S."/>
            <person name="Andreopoulos W."/>
            <person name="Barry K."/>
            <person name="Beard J."/>
            <person name="Benny G.L."/>
            <person name="Blankenship S."/>
            <person name="Bonito G."/>
            <person name="Cuomo C."/>
            <person name="Desiro A."/>
            <person name="Gervers K.A."/>
            <person name="Hundley H."/>
            <person name="Kuo A."/>
            <person name="LaButti K."/>
            <person name="Lang B.F."/>
            <person name="Lipzen A."/>
            <person name="O'Donnell K."/>
            <person name="Pangilinan J."/>
            <person name="Reynolds N."/>
            <person name="Sandor L."/>
            <person name="Smith M.E."/>
            <person name="Tsang A."/>
            <person name="Grigoriev I.V."/>
            <person name="Stajich J.E."/>
            <person name="Spatafora J.W."/>
        </authorList>
    </citation>
    <scope>NUCLEOTIDE SEQUENCE</scope>
    <source>
        <strain evidence="22">RSA 2281</strain>
    </source>
</reference>
<dbReference type="Pfam" id="PF14702">
    <property type="entry name" value="hGDE_central"/>
    <property type="match status" value="1"/>
</dbReference>
<evidence type="ECO:0000256" key="2">
    <source>
        <dbReference type="ARBA" id="ARBA00000927"/>
    </source>
</evidence>
<evidence type="ECO:0000256" key="5">
    <source>
        <dbReference type="ARBA" id="ARBA00012560"/>
    </source>
</evidence>
<dbReference type="InterPro" id="IPR032788">
    <property type="entry name" value="AGL_central"/>
</dbReference>
<evidence type="ECO:0000259" key="18">
    <source>
        <dbReference type="Pfam" id="PF06202"/>
    </source>
</evidence>
<dbReference type="InterPro" id="IPR032790">
    <property type="entry name" value="GDE_C"/>
</dbReference>
<dbReference type="Pfam" id="PF06202">
    <property type="entry name" value="GDE_C"/>
    <property type="match status" value="1"/>
</dbReference>
<dbReference type="FunFam" id="3.20.20.80:FF:000242">
    <property type="entry name" value="Glycogen debranching enzyme Gdb1, putative"/>
    <property type="match status" value="1"/>
</dbReference>
<evidence type="ECO:0000259" key="19">
    <source>
        <dbReference type="Pfam" id="PF14699"/>
    </source>
</evidence>
<dbReference type="GO" id="GO:0005737">
    <property type="term" value="C:cytoplasm"/>
    <property type="evidence" value="ECO:0007669"/>
    <property type="project" value="UniProtKB-SubCell"/>
</dbReference>
<accession>A0AAD5KA55</accession>
<proteinExistence type="inferred from homology"/>
<keyword evidence="13" id="KW-0511">Multifunctional enzyme</keyword>
<evidence type="ECO:0000256" key="17">
    <source>
        <dbReference type="SAM" id="MobiDB-lite"/>
    </source>
</evidence>
<feature type="region of interest" description="Disordered" evidence="17">
    <location>
        <begin position="445"/>
        <end position="478"/>
    </location>
</feature>
<feature type="compositionally biased region" description="Basic and acidic residues" evidence="17">
    <location>
        <begin position="447"/>
        <end position="468"/>
    </location>
</feature>
<dbReference type="SUPFAM" id="SSF51445">
    <property type="entry name" value="(Trans)glycosidases"/>
    <property type="match status" value="1"/>
</dbReference>
<keyword evidence="23" id="KW-1185">Reference proteome</keyword>
<dbReference type="Proteomes" id="UP001209540">
    <property type="component" value="Unassembled WGS sequence"/>
</dbReference>
<sequence>MTEDITLTKKFLTGTILPLLYALPLEDDGSPDNAKTYVRIPLYRHQSCHLRFMLKKGSMAANNQPMLNIYQGSTFAYSVPFHADQHHCDIELKTPGAYAYHVSFMIQQKDKDNMISRKGDTGYFVVEPRLYNDLPLDAVMIESVIPKWMGPLSQWQPHIDLIKQSGYNMIHFAPMQQRGGSDSPYSIHDQLLFADDLFHSNHHHHQEEEEEDYVIVLPEKQERIDLVRSVLHDIQTKHGIMCLSDVVWNHTSYDSPFLIDHPDAGYNLENSPHLVPAYELDTALVELSKEMDNHGLPRRINTVQDVEAIVSYIKKHIFPRLQLWEYKTVDITPYTNDAIKGILLNPKSSPMLLSYQQQLLLQQKQDHNETTTTTTTPVLLEKNQPIDILANLFGQFAMKDTYQPGIRGSRSLDLTRAISFVQAMIKMGYRLVGVDKSIVIASSFSSKNDDNNKDHDNNTKVDKNRKDDTENDNDNDDNDINNVTTVIAIFNKLLSQYNLVQYQEYDQDVEIALENIRSRMIYTRLDETGPCYGEINASCPIVESYFTRLDNKIALANNGWIWNADPMQDFAGPESSAYLRRQVICWGDCVKLRYGKSPNDNPWLWNHMREYTELVATLFDGVRIDNCHSTPIHVAEYLLNAARHVRPDLYVLAELFTGSPEMDLHFVSKLGIHALVREAMQAWDPHELSRLVHRHGGKPVGSMDQDLNWRVVPFNTPTFDGAQQSMKKKKNDQKQKALLIPIEHASPPRALFMDCTHDNQTPFQKRTAQDTLPNAALVAFSDCATGSVKGYDEIYPYLLDVVEEKRLYSTFLQHPVGIVDFKAQLQKLHLSMSLEGFTEVHVHHEGDYIMVHRQHPETHEGYLLIAHTSFPSPSKEKIKPIRLHMTQLSYVFGASLKVESLKDGEDEKNNKYLMGLASQCIDLPSPRLIQEQDDTNDNIHVTIELPKDGSFGPGSIYVFKTSIGEQLDEEIERLVTHVPDTVIEPLDLLDCNVVLYRCEGEELDATGGNGVYDIPGWGKLPYAGLEGFMSVLRPIVRDNDLGHPFCDNLRRGSWAMDYVQNRLKSYPHCQPLVNWFTLRFDTIQKKLPDFLIPKYFAITIHSIYQRVCDHALSKMSPLVYDNLDPFVHRLALCTVQMYGNVPSTGLYPCHHAKQDEEDQVPIGSLAAGLPHFSHGYMRTWGRDVFISLRGLLLVTGQYEAAKQHILAFAATLNHGIMPNLLDAGRSPRYNARDAVWFFMQSVQDYYHIAPNGPSILQERVKRRFPKDYTHVPVDQGYTWECTIAELVQEILQQHAQGIHFREHNAGKKIDSQMRDQGFNIDITVDWDSGVLVGGNIWNCGTWMDKMGESEKAGNKGYPGTPRDGAPIEITGLLKSSLRWVLQLYRKKQFSWTGVEVDNKTITYKEWNDLLQKNFERVYYIPRDPSQDKNYKVDSKIIHRRGIYKDVYKATWPYTEYQFRPNLSVAMVVAPELFDPIHATECLQLMNQVLLGPLGMKTLDPADKRYRPFYNNSEDSEDFDTSKGRNYHQGPEWVWPTGYYLRAAHQFGTLTPPQIARILRHHREHIQSSIWAGLPELTNKDGETCWDSCFTQAWSASGLLDLIFDMQQQK</sequence>
<dbReference type="Pfam" id="PF14701">
    <property type="entry name" value="hDGE_amylase"/>
    <property type="match status" value="1"/>
</dbReference>
<evidence type="ECO:0000256" key="16">
    <source>
        <dbReference type="ARBA" id="ARBA00031477"/>
    </source>
</evidence>
<evidence type="ECO:0000256" key="6">
    <source>
        <dbReference type="ARBA" id="ARBA00012778"/>
    </source>
</evidence>
<evidence type="ECO:0000256" key="7">
    <source>
        <dbReference type="ARBA" id="ARBA00020723"/>
    </source>
</evidence>
<comment type="caution">
    <text evidence="22">The sequence shown here is derived from an EMBL/GenBank/DDBJ whole genome shotgun (WGS) entry which is preliminary data.</text>
</comment>
<dbReference type="GO" id="GO:0005980">
    <property type="term" value="P:glycogen catabolic process"/>
    <property type="evidence" value="ECO:0007669"/>
    <property type="project" value="InterPro"/>
</dbReference>
<dbReference type="FunFam" id="1.50.10.10:FF:000039">
    <property type="entry name" value="Glycogen debranching enzyme Gdb1, putative"/>
    <property type="match status" value="1"/>
</dbReference>
<evidence type="ECO:0000313" key="23">
    <source>
        <dbReference type="Proteomes" id="UP001209540"/>
    </source>
</evidence>
<evidence type="ECO:0000256" key="9">
    <source>
        <dbReference type="ARBA" id="ARBA00022676"/>
    </source>
</evidence>
<comment type="function">
    <text evidence="3">Multifunctional enzyme acting as 1,4-alpha-D-glucan:1,4-alpha-D-glucan 4-alpha-D-glycosyltransferase and amylo-1,6-glucosidase in glycogen degradation.</text>
</comment>
<keyword evidence="11" id="KW-0378">Hydrolase</keyword>
<gene>
    <name evidence="22" type="ORF">BDA99DRAFT_509365</name>
</gene>
<dbReference type="InterPro" id="IPR010401">
    <property type="entry name" value="AGL/Gdb1"/>
</dbReference>
<keyword evidence="9" id="KW-0328">Glycosyltransferase</keyword>
<comment type="subcellular location">
    <subcellularLocation>
        <location evidence="4">Cytoplasm</location>
    </subcellularLocation>
</comment>
<dbReference type="EC" id="2.4.1.25" evidence="5"/>
<dbReference type="PANTHER" id="PTHR10569:SF2">
    <property type="entry name" value="GLYCOGEN DEBRANCHING ENZYME"/>
    <property type="match status" value="1"/>
</dbReference>
<dbReference type="InterPro" id="IPR008928">
    <property type="entry name" value="6-hairpin_glycosidase_sf"/>
</dbReference>
<dbReference type="EC" id="3.2.1.33" evidence="6"/>
<evidence type="ECO:0000259" key="21">
    <source>
        <dbReference type="Pfam" id="PF14702"/>
    </source>
</evidence>
<comment type="similarity">
    <text evidence="15">Belongs to the glycogen debranching enzyme family.</text>
</comment>
<dbReference type="InterPro" id="IPR012341">
    <property type="entry name" value="6hp_glycosidase-like_sf"/>
</dbReference>
<keyword evidence="10" id="KW-0808">Transferase</keyword>
<keyword evidence="12" id="KW-0320">Glycogen biosynthesis</keyword>
<evidence type="ECO:0000313" key="22">
    <source>
        <dbReference type="EMBL" id="KAI9263123.1"/>
    </source>
</evidence>
<feature type="domain" description="Glycogen debranching enzyme central" evidence="21">
    <location>
        <begin position="817"/>
        <end position="1063"/>
    </location>
</feature>
<dbReference type="SUPFAM" id="SSF48208">
    <property type="entry name" value="Six-hairpin glycosidases"/>
    <property type="match status" value="1"/>
</dbReference>
<evidence type="ECO:0000256" key="14">
    <source>
        <dbReference type="ARBA" id="ARBA00023295"/>
    </source>
</evidence>
<evidence type="ECO:0000256" key="13">
    <source>
        <dbReference type="ARBA" id="ARBA00023268"/>
    </source>
</evidence>
<dbReference type="Gene3D" id="3.20.20.80">
    <property type="entry name" value="Glycosidases"/>
    <property type="match status" value="2"/>
</dbReference>
<name>A0AAD5KA55_9FUNG</name>
<dbReference type="Gene3D" id="1.50.10.10">
    <property type="match status" value="1"/>
</dbReference>
<evidence type="ECO:0000256" key="11">
    <source>
        <dbReference type="ARBA" id="ARBA00022801"/>
    </source>
</evidence>
<evidence type="ECO:0000256" key="3">
    <source>
        <dbReference type="ARBA" id="ARBA00003530"/>
    </source>
</evidence>
<evidence type="ECO:0000256" key="12">
    <source>
        <dbReference type="ARBA" id="ARBA00023056"/>
    </source>
</evidence>
<feature type="compositionally biased region" description="Acidic residues" evidence="17">
    <location>
        <begin position="469"/>
        <end position="478"/>
    </location>
</feature>
<feature type="domain" description="Glycogen debranching enzyme glucanotransferase" evidence="20">
    <location>
        <begin position="133"/>
        <end position="650"/>
    </location>
</feature>
<evidence type="ECO:0000256" key="15">
    <source>
        <dbReference type="ARBA" id="ARBA00025780"/>
    </source>
</evidence>
<comment type="catalytic activity">
    <reaction evidence="2">
        <text>Hydrolysis of (1-&gt;6)-alpha-D-glucosidic branch linkages in glycogen phosphorylase limit dextrin.</text>
        <dbReference type="EC" id="3.2.1.33"/>
    </reaction>
</comment>
<protein>
    <recommendedName>
        <fullName evidence="7">Glycogen debranching enzyme</fullName>
        <ecNumber evidence="5">2.4.1.25</ecNumber>
        <ecNumber evidence="6">3.2.1.33</ecNumber>
    </recommendedName>
    <alternativeName>
        <fullName evidence="16">Glycogen debrancher</fullName>
    </alternativeName>
</protein>
<reference evidence="22" key="2">
    <citation type="submission" date="2023-02" db="EMBL/GenBank/DDBJ databases">
        <authorList>
            <consortium name="DOE Joint Genome Institute"/>
            <person name="Mondo S.J."/>
            <person name="Chang Y."/>
            <person name="Wang Y."/>
            <person name="Ahrendt S."/>
            <person name="Andreopoulos W."/>
            <person name="Barry K."/>
            <person name="Beard J."/>
            <person name="Benny G.L."/>
            <person name="Blankenship S."/>
            <person name="Bonito G."/>
            <person name="Cuomo C."/>
            <person name="Desiro A."/>
            <person name="Gervers K.A."/>
            <person name="Hundley H."/>
            <person name="Kuo A."/>
            <person name="LaButti K."/>
            <person name="Lang B.F."/>
            <person name="Lipzen A."/>
            <person name="O'Donnell K."/>
            <person name="Pangilinan J."/>
            <person name="Reynolds N."/>
            <person name="Sandor L."/>
            <person name="Smith M.W."/>
            <person name="Tsang A."/>
            <person name="Grigoriev I.V."/>
            <person name="Stajich J.E."/>
            <person name="Spatafora J.W."/>
        </authorList>
    </citation>
    <scope>NUCLEOTIDE SEQUENCE</scope>
    <source>
        <strain evidence="22">RSA 2281</strain>
    </source>
</reference>
<comment type="catalytic activity">
    <reaction evidence="1">
        <text>Transfers a segment of a (1-&gt;4)-alpha-D-glucan to a new position in an acceptor, which may be glucose or a (1-&gt;4)-alpha-D-glucan.</text>
        <dbReference type="EC" id="2.4.1.25"/>
    </reaction>
</comment>
<dbReference type="PANTHER" id="PTHR10569">
    <property type="entry name" value="GLYCOGEN DEBRANCHING ENZYME"/>
    <property type="match status" value="1"/>
</dbReference>
<dbReference type="GO" id="GO:0004134">
    <property type="term" value="F:4-alpha-glucanotransferase activity"/>
    <property type="evidence" value="ECO:0007669"/>
    <property type="project" value="UniProtKB-EC"/>
</dbReference>
<evidence type="ECO:0000256" key="8">
    <source>
        <dbReference type="ARBA" id="ARBA00022490"/>
    </source>
</evidence>
<dbReference type="Pfam" id="PF14699">
    <property type="entry name" value="hGDE_N"/>
    <property type="match status" value="1"/>
</dbReference>
<evidence type="ECO:0000256" key="10">
    <source>
        <dbReference type="ARBA" id="ARBA00022679"/>
    </source>
</evidence>
<dbReference type="GO" id="GO:0005978">
    <property type="term" value="P:glycogen biosynthetic process"/>
    <property type="evidence" value="ECO:0007669"/>
    <property type="project" value="UniProtKB-KW"/>
</dbReference>
<dbReference type="GO" id="GO:0004135">
    <property type="term" value="F:amylo-alpha-1,6-glucosidase activity"/>
    <property type="evidence" value="ECO:0007669"/>
    <property type="project" value="UniProtKB-EC"/>
</dbReference>
<dbReference type="InterPro" id="IPR029436">
    <property type="entry name" value="AGL_euk_N"/>
</dbReference>
<keyword evidence="8" id="KW-0963">Cytoplasm</keyword>
<keyword evidence="14" id="KW-0326">Glycosidase</keyword>
<dbReference type="InterPro" id="IPR017853">
    <property type="entry name" value="GH"/>
</dbReference>
<evidence type="ECO:0000259" key="20">
    <source>
        <dbReference type="Pfam" id="PF14701"/>
    </source>
</evidence>